<dbReference type="SUPFAM" id="SSF54909">
    <property type="entry name" value="Dimeric alpha+beta barrel"/>
    <property type="match status" value="1"/>
</dbReference>
<dbReference type="RefSeq" id="WP_181751637.1">
    <property type="nucleotide sequence ID" value="NZ_JACEIQ010000007.1"/>
</dbReference>
<sequence length="209" mass="24071">MLIKWIVCQVPGEKREAFSQAQEAWKILKDADGFYGQWGGWNIYRPSEACIISLWQDQNTYDRFMSFDHDTIFRANQQQHTYQSISVTLAQHTIEISSESGGVVQALTGKWLQAADVIVDPEREQPFLETQQTVWNPALEQSTGMLGAMVAKVNQPACRYQIFSFWREKAYQQDITSLPLLQKQEGSDRDTTAVISYLVERNERWLVKG</sequence>
<feature type="domain" description="DUF4937" evidence="1">
    <location>
        <begin position="2"/>
        <end position="89"/>
    </location>
</feature>
<dbReference type="Pfam" id="PF16291">
    <property type="entry name" value="DUF4937"/>
    <property type="match status" value="1"/>
</dbReference>
<evidence type="ECO:0000313" key="3">
    <source>
        <dbReference type="Proteomes" id="UP000535491"/>
    </source>
</evidence>
<dbReference type="AlphaFoldDB" id="A0A7W1WQX0"/>
<name>A0A7W1WQX0_9BACL</name>
<dbReference type="Proteomes" id="UP000535491">
    <property type="component" value="Unassembled WGS sequence"/>
</dbReference>
<dbReference type="EMBL" id="JACEIQ010000007">
    <property type="protein sequence ID" value="MBA4494391.1"/>
    <property type="molecule type" value="Genomic_DNA"/>
</dbReference>
<evidence type="ECO:0000313" key="2">
    <source>
        <dbReference type="EMBL" id="MBA4494391.1"/>
    </source>
</evidence>
<accession>A0A7W1WQX0</accession>
<gene>
    <name evidence="2" type="ORF">H1191_08745</name>
</gene>
<comment type="caution">
    <text evidence="2">The sequence shown here is derived from an EMBL/GenBank/DDBJ whole genome shotgun (WGS) entry which is preliminary data.</text>
</comment>
<proteinExistence type="predicted"/>
<organism evidence="2 3">
    <name type="scientific">Paenactinomyces guangxiensis</name>
    <dbReference type="NCBI Taxonomy" id="1490290"/>
    <lineage>
        <taxon>Bacteria</taxon>
        <taxon>Bacillati</taxon>
        <taxon>Bacillota</taxon>
        <taxon>Bacilli</taxon>
        <taxon>Bacillales</taxon>
        <taxon>Thermoactinomycetaceae</taxon>
        <taxon>Paenactinomyces</taxon>
    </lineage>
</organism>
<keyword evidence="3" id="KW-1185">Reference proteome</keyword>
<dbReference type="InterPro" id="IPR011008">
    <property type="entry name" value="Dimeric_a/b-barrel"/>
</dbReference>
<dbReference type="InterPro" id="IPR032555">
    <property type="entry name" value="DUF4937"/>
</dbReference>
<protein>
    <submittedName>
        <fullName evidence="2">YdbC family protein</fullName>
    </submittedName>
</protein>
<reference evidence="2 3" key="1">
    <citation type="submission" date="2020-07" db="EMBL/GenBank/DDBJ databases">
        <authorList>
            <person name="Feng H."/>
        </authorList>
    </citation>
    <scope>NUCLEOTIDE SEQUENCE [LARGE SCALE GENOMIC DNA]</scope>
    <source>
        <strain evidence="3">s-10</strain>
    </source>
</reference>
<evidence type="ECO:0000259" key="1">
    <source>
        <dbReference type="Pfam" id="PF16291"/>
    </source>
</evidence>